<dbReference type="EMBL" id="GDID01001745">
    <property type="protein sequence ID" value="JAP94861.1"/>
    <property type="molecule type" value="Transcribed_RNA"/>
</dbReference>
<sequence>KKSKWTKHNGEQQDQIYQPVIMRQQQKFTFVFGRFQINQNQNIKLPKVAFRGATSHIVRQLFNEAGFKQAVTDKFNVCWGCPKNKIKFVKQMAPFQILSQIPGQDALTLKDNLADSLINFRQKFPSIQQFWPQSFRMPSDKQQLLNDMKNNPEKIYIQKYAAAARGIGIKLLASGDSFLNNTRCVVQSYITNPLLINGYKFDLRIYVVVTNLDPFTVYVYEQGLGRIATEQYQEPNAQNMRKKVMHLTNYSVNKHNASFKVNSRPLTSLPKNTQKPTPVDSLNLKFEDLAPEIDSTSDFEEEEQENEIGSKIRLTDVWEYVDAHPELFDADFLSQVNQKISLHLKQKLHHLIRMTMLAGYTSMVTKSTLAHANVFPRKTFGYYGFDVMILKSGELKLIEVNVCPSTGTASDLDKEVKTAMLTDMFNLIGFQTKLDKKNVIQVPQMKTEGQQVKMKFSMKGTEISEYEQMCFGQLKSETLRQGGYIRLLPHADYTQFISEHRQINQMAIDFIKNG</sequence>
<feature type="non-terminal residue" evidence="6">
    <location>
        <position position="1"/>
    </location>
</feature>
<dbReference type="GO" id="GO:0000226">
    <property type="term" value="P:microtubule cytoskeleton organization"/>
    <property type="evidence" value="ECO:0007669"/>
    <property type="project" value="TreeGrafter"/>
</dbReference>
<evidence type="ECO:0000256" key="3">
    <source>
        <dbReference type="ARBA" id="ARBA00022840"/>
    </source>
</evidence>
<evidence type="ECO:0000256" key="5">
    <source>
        <dbReference type="ARBA" id="ARBA00049274"/>
    </source>
</evidence>
<dbReference type="PROSITE" id="PS51221">
    <property type="entry name" value="TTL"/>
    <property type="match status" value="1"/>
</dbReference>
<dbReference type="SUPFAM" id="SSF56059">
    <property type="entry name" value="Glutathione synthetase ATP-binding domain-like"/>
    <property type="match status" value="1"/>
</dbReference>
<evidence type="ECO:0000256" key="2">
    <source>
        <dbReference type="ARBA" id="ARBA00022741"/>
    </source>
</evidence>
<dbReference type="Pfam" id="PF03133">
    <property type="entry name" value="TTL"/>
    <property type="match status" value="2"/>
</dbReference>
<dbReference type="GO" id="GO:0015631">
    <property type="term" value="F:tubulin binding"/>
    <property type="evidence" value="ECO:0007669"/>
    <property type="project" value="TreeGrafter"/>
</dbReference>
<accession>A0A146KHI9</accession>
<evidence type="ECO:0000256" key="4">
    <source>
        <dbReference type="ARBA" id="ARBA00041448"/>
    </source>
</evidence>
<dbReference type="PANTHER" id="PTHR12241">
    <property type="entry name" value="TUBULIN POLYGLUTAMYLASE"/>
    <property type="match status" value="1"/>
</dbReference>
<dbReference type="InterPro" id="IPR004344">
    <property type="entry name" value="TTL/TTLL_fam"/>
</dbReference>
<evidence type="ECO:0000313" key="6">
    <source>
        <dbReference type="EMBL" id="JAP94861.1"/>
    </source>
</evidence>
<proteinExistence type="predicted"/>
<dbReference type="AlphaFoldDB" id="A0A146KHI9"/>
<dbReference type="GO" id="GO:0005524">
    <property type="term" value="F:ATP binding"/>
    <property type="evidence" value="ECO:0007669"/>
    <property type="project" value="UniProtKB-KW"/>
</dbReference>
<dbReference type="Gene3D" id="3.30.470.20">
    <property type="entry name" value="ATP-grasp fold, B domain"/>
    <property type="match status" value="1"/>
</dbReference>
<keyword evidence="1 6" id="KW-0436">Ligase</keyword>
<evidence type="ECO:0000256" key="1">
    <source>
        <dbReference type="ARBA" id="ARBA00022598"/>
    </source>
</evidence>
<gene>
    <name evidence="6" type="ORF">TPC1_12335</name>
</gene>
<comment type="catalytic activity">
    <reaction evidence="5">
        <text>L-glutamyl-[protein] + L-glutamate + ATP = gamma-L-glutamyl-L-glutamyl-[protein] + ADP + phosphate + H(+)</text>
        <dbReference type="Rhea" id="RHEA:60144"/>
        <dbReference type="Rhea" id="RHEA-COMP:10208"/>
        <dbReference type="Rhea" id="RHEA-COMP:15517"/>
        <dbReference type="ChEBI" id="CHEBI:15378"/>
        <dbReference type="ChEBI" id="CHEBI:29973"/>
        <dbReference type="ChEBI" id="CHEBI:29985"/>
        <dbReference type="ChEBI" id="CHEBI:30616"/>
        <dbReference type="ChEBI" id="CHEBI:43474"/>
        <dbReference type="ChEBI" id="CHEBI:143622"/>
        <dbReference type="ChEBI" id="CHEBI:456216"/>
    </reaction>
    <physiologicalReaction direction="left-to-right" evidence="5">
        <dbReference type="Rhea" id="RHEA:60145"/>
    </physiologicalReaction>
</comment>
<reference evidence="6" key="1">
    <citation type="submission" date="2015-07" db="EMBL/GenBank/DDBJ databases">
        <title>Adaptation to a free-living lifestyle via gene acquisitions in the diplomonad Trepomonas sp. PC1.</title>
        <authorList>
            <person name="Xu F."/>
            <person name="Jerlstrom-Hultqvist J."/>
            <person name="Kolisko M."/>
            <person name="Simpson A.G.B."/>
            <person name="Roger A.J."/>
            <person name="Svard S.G."/>
            <person name="Andersson J.O."/>
        </authorList>
    </citation>
    <scope>NUCLEOTIDE SEQUENCE</scope>
    <source>
        <strain evidence="6">PC1</strain>
    </source>
</reference>
<dbReference type="PANTHER" id="PTHR12241:SF145">
    <property type="entry name" value="TUBULIN POLYGLUTAMYLASE TTLL5"/>
    <property type="match status" value="1"/>
</dbReference>
<name>A0A146KHI9_9EUKA</name>
<dbReference type="GO" id="GO:0070740">
    <property type="term" value="F:tubulin-glutamic acid ligase activity"/>
    <property type="evidence" value="ECO:0007669"/>
    <property type="project" value="TreeGrafter"/>
</dbReference>
<dbReference type="GO" id="GO:0036064">
    <property type="term" value="C:ciliary basal body"/>
    <property type="evidence" value="ECO:0007669"/>
    <property type="project" value="TreeGrafter"/>
</dbReference>
<feature type="non-terminal residue" evidence="6">
    <location>
        <position position="514"/>
    </location>
</feature>
<protein>
    <recommendedName>
        <fullName evidence="4">Tubulin--tyrosine ligase-like protein 5</fullName>
    </recommendedName>
</protein>
<organism evidence="6">
    <name type="scientific">Trepomonas sp. PC1</name>
    <dbReference type="NCBI Taxonomy" id="1076344"/>
    <lineage>
        <taxon>Eukaryota</taxon>
        <taxon>Metamonada</taxon>
        <taxon>Diplomonadida</taxon>
        <taxon>Hexamitidae</taxon>
        <taxon>Hexamitinae</taxon>
        <taxon>Trepomonas</taxon>
    </lineage>
</organism>
<keyword evidence="2" id="KW-0547">Nucleotide-binding</keyword>
<keyword evidence="3" id="KW-0067">ATP-binding</keyword>